<dbReference type="PRINTS" id="PR00180">
    <property type="entry name" value="CRETINALDHBP"/>
</dbReference>
<proteinExistence type="evidence at transcript level"/>
<dbReference type="InterPro" id="IPR036273">
    <property type="entry name" value="CRAL/TRIO_N_dom_sf"/>
</dbReference>
<dbReference type="PROSITE" id="PS50191">
    <property type="entry name" value="CRAL_TRIO"/>
    <property type="match status" value="1"/>
</dbReference>
<dbReference type="InterPro" id="IPR011074">
    <property type="entry name" value="CRAL/TRIO_N_dom"/>
</dbReference>
<dbReference type="SUPFAM" id="SSF46938">
    <property type="entry name" value="CRAL/TRIO N-terminal domain"/>
    <property type="match status" value="1"/>
</dbReference>
<evidence type="ECO:0000313" key="2">
    <source>
        <dbReference type="EMBL" id="LAA09560.1"/>
    </source>
</evidence>
<dbReference type="AlphaFoldDB" id="A0A2L2YQ63"/>
<dbReference type="GO" id="GO:0016020">
    <property type="term" value="C:membrane"/>
    <property type="evidence" value="ECO:0007669"/>
    <property type="project" value="TreeGrafter"/>
</dbReference>
<dbReference type="Gene3D" id="1.10.8.20">
    <property type="entry name" value="N-terminal domain of phosphatidylinositol transfer protein sec14p"/>
    <property type="match status" value="1"/>
</dbReference>
<dbReference type="Gene3D" id="3.40.525.10">
    <property type="entry name" value="CRAL-TRIO lipid binding domain"/>
    <property type="match status" value="1"/>
</dbReference>
<sequence length="295" mass="34608">MGSDYDHLMKRKGFFPYQMGYLTDWMVKLAKDELEESEETRSQGISELRKVIAKHKELNVWIDDAYLLQLLRARKFDVKRAGELLLRFYALKRDYPEIYPPEIDLESIKTAQEEASCCGAFPYRDKNGSIILFYSIGKWDPDKIPVPVAISVATFMLLQCIEDPATQVCGLRLIIDAKNVFLKHMRALTPRYLQLFGRGLRNSLPIRFAGIHITNESIFFSYIFNILKLFLSEKIKKRVHFHGKDMKHLHRHIPKEILPSEFDGDNNTYQASEWVKKEMYSYLEKFGELHRKGYL</sequence>
<dbReference type="CDD" id="cd00170">
    <property type="entry name" value="SEC14"/>
    <property type="match status" value="1"/>
</dbReference>
<dbReference type="InterPro" id="IPR001251">
    <property type="entry name" value="CRAL-TRIO_dom"/>
</dbReference>
<reference evidence="2" key="1">
    <citation type="journal article" date="2016" name="Mol. Ecol. Resour.">
        <title>Evaluation of the impact of RNA preservation methods of spiders for de novo transcriptome assembly.</title>
        <authorList>
            <person name="Kono N."/>
            <person name="Nakamura H."/>
            <person name="Ito Y."/>
            <person name="Tomita M."/>
            <person name="Arakawa K."/>
        </authorList>
    </citation>
    <scope>NUCLEOTIDE SEQUENCE</scope>
    <source>
        <tissue evidence="2">Whole body</tissue>
    </source>
</reference>
<dbReference type="Gene3D" id="1.20.5.1200">
    <property type="entry name" value="Alpha-tocopherol transfer"/>
    <property type="match status" value="1"/>
</dbReference>
<dbReference type="InterPro" id="IPR036865">
    <property type="entry name" value="CRAL-TRIO_dom_sf"/>
</dbReference>
<dbReference type="PANTHER" id="PTHR10174">
    <property type="entry name" value="ALPHA-TOCOPHEROL TRANSFER PROTEIN-RELATED"/>
    <property type="match status" value="1"/>
</dbReference>
<dbReference type="OrthoDB" id="6682367at2759"/>
<evidence type="ECO:0000259" key="1">
    <source>
        <dbReference type="PROSITE" id="PS50191"/>
    </source>
</evidence>
<dbReference type="GO" id="GO:1902936">
    <property type="term" value="F:phosphatidylinositol bisphosphate binding"/>
    <property type="evidence" value="ECO:0007669"/>
    <property type="project" value="TreeGrafter"/>
</dbReference>
<dbReference type="SMART" id="SM00516">
    <property type="entry name" value="SEC14"/>
    <property type="match status" value="1"/>
</dbReference>
<protein>
    <submittedName>
        <fullName evidence="2">Alpha-tocopherol transfer protein-like protein</fullName>
    </submittedName>
</protein>
<dbReference type="SMART" id="SM01100">
    <property type="entry name" value="CRAL_TRIO_N"/>
    <property type="match status" value="1"/>
</dbReference>
<dbReference type="SUPFAM" id="SSF52087">
    <property type="entry name" value="CRAL/TRIO domain"/>
    <property type="match status" value="1"/>
</dbReference>
<dbReference type="EMBL" id="IAAA01033097">
    <property type="protein sequence ID" value="LAA09560.1"/>
    <property type="molecule type" value="mRNA"/>
</dbReference>
<dbReference type="Pfam" id="PF00650">
    <property type="entry name" value="CRAL_TRIO"/>
    <property type="match status" value="1"/>
</dbReference>
<feature type="domain" description="CRAL-TRIO" evidence="1">
    <location>
        <begin position="121"/>
        <end position="270"/>
    </location>
</feature>
<name>A0A2L2YQ63_PARTP</name>
<accession>A0A2L2YQ63</accession>
<organism evidence="2">
    <name type="scientific">Parasteatoda tepidariorum</name>
    <name type="common">Common house spider</name>
    <name type="synonym">Achaearanea tepidariorum</name>
    <dbReference type="NCBI Taxonomy" id="114398"/>
    <lineage>
        <taxon>Eukaryota</taxon>
        <taxon>Metazoa</taxon>
        <taxon>Ecdysozoa</taxon>
        <taxon>Arthropoda</taxon>
        <taxon>Chelicerata</taxon>
        <taxon>Arachnida</taxon>
        <taxon>Araneae</taxon>
        <taxon>Araneomorphae</taxon>
        <taxon>Entelegynae</taxon>
        <taxon>Araneoidea</taxon>
        <taxon>Theridiidae</taxon>
        <taxon>Parasteatoda</taxon>
    </lineage>
</organism>
<dbReference type="PANTHER" id="PTHR10174:SF130">
    <property type="entry name" value="ALPHA-TOCOPHEROL TRANSFER PROTEIN-LIKE"/>
    <property type="match status" value="1"/>
</dbReference>